<dbReference type="OrthoDB" id="9813913at2"/>
<keyword evidence="1" id="KW-0472">Membrane</keyword>
<dbReference type="CDD" id="cd18773">
    <property type="entry name" value="PDC1_HK_sensor"/>
    <property type="match status" value="1"/>
</dbReference>
<evidence type="ECO:0000256" key="1">
    <source>
        <dbReference type="SAM" id="Phobius"/>
    </source>
</evidence>
<dbReference type="InterPro" id="IPR052155">
    <property type="entry name" value="Biofilm_reg_signaling"/>
</dbReference>
<feature type="domain" description="GGDEF" evidence="3">
    <location>
        <begin position="365"/>
        <end position="495"/>
    </location>
</feature>
<sequence length="767" mass="88324">MRQFKVNLWTLFYLIAISSFGLLIWLSLNTFQHEKKELHDHLLVDAKFLSQMAHASLAEKELSLDVLGSRLFEDQTYLDKTESQKILDKALELTPSLIGFGVFSSDGTLLASSSNIEHDITPNIATHTATKESFLRTLQSHNMVIGKTYFFNPLNSWIIPIRKAIRNHEGKVMGVVTAGLKIGKNGFINQNHALKGRNILIVNDITKNRILLTGMPQNTYPKLYRDPIPTETIQKVQQFFKKEYNLSIDDVKQHTETTFLEFYSLNTQQEVAAATLYDPLYQVWFVLFQNKKNLHDEVFHTITVYFLVFMIILVLIYQLFSIIYRNERETKQKLVHQLTHDRLTGLPNREYIDVELKDPLTTPQNHYDLLFLDLDNFKDINDNFGHEIGDQVLIEVANRFKQVLDEQGWLIRFGGDEFVFIKLPVKTELTVFAEQIMTTLSDPFIIEDMRFNIGASIGIASYPGDSEDLQTLLSYADLAMYEAKKHKNTFTHFSNHLREDALQKVLVEHLLKQAIQDNEISIVYQPQLNVKQEMIGVEALVRWQNDTLGEVPPSTFIPIAEEMGFMPELGRHIADLTLSEMGQLQRKLHQSFEVSMNISVRQFMSIGFYEDITRMIDESALKPELIMLEVTESIFMEELEFVIDILEKLKSHGIMFSMDDFGTGFSSLSLLRTLPINELKIDKSFIDDVLQQEKNYGLVENIIEIAQKLKMQTVAEGIENEAQAKLLEKFGCDIFQGYYFSKPLSYAQLETYLQTTPIGKILNTVKN</sequence>
<dbReference type="CDD" id="cd01948">
    <property type="entry name" value="EAL"/>
    <property type="match status" value="1"/>
</dbReference>
<accession>Q31GP8</accession>
<dbReference type="InterPro" id="IPR029787">
    <property type="entry name" value="Nucleotide_cyclase"/>
</dbReference>
<dbReference type="EMBL" id="CP000109">
    <property type="protein sequence ID" value="ABB41675.1"/>
    <property type="molecule type" value="Genomic_DNA"/>
</dbReference>
<keyword evidence="1" id="KW-1133">Transmembrane helix</keyword>
<feature type="domain" description="EAL" evidence="2">
    <location>
        <begin position="504"/>
        <end position="757"/>
    </location>
</feature>
<dbReference type="NCBIfam" id="TIGR00254">
    <property type="entry name" value="GGDEF"/>
    <property type="match status" value="1"/>
</dbReference>
<dbReference type="PROSITE" id="PS50883">
    <property type="entry name" value="EAL"/>
    <property type="match status" value="1"/>
</dbReference>
<dbReference type="HOGENOM" id="CLU_000445_70_20_6"/>
<reference evidence="4" key="1">
    <citation type="submission" date="2006-07" db="EMBL/GenBank/DDBJ databases">
        <title>Complete sequence of Thiomicrospira crunogena XCL-2.</title>
        <authorList>
            <consortium name="US DOE Joint Genome Institute"/>
            <person name="Copeland A."/>
            <person name="Lucas S."/>
            <person name="Lapidus A."/>
            <person name="Barry K."/>
            <person name="Detter J.C."/>
            <person name="Glavina del Rio T."/>
            <person name="Hammon N."/>
            <person name="Israni S."/>
            <person name="Dalin E."/>
            <person name="Tice H."/>
            <person name="Pitluck S."/>
            <person name="Chain P."/>
            <person name="Malfatti S."/>
            <person name="Shin M."/>
            <person name="Vergez L."/>
            <person name="Schmutz J."/>
            <person name="Larimer F."/>
            <person name="Land M."/>
            <person name="Hauser L."/>
            <person name="Kyrpides N."/>
            <person name="Lykidis A."/>
            <person name="Scott K.M."/>
            <person name="Sievert S."/>
            <person name="Kerfeld C."/>
            <person name="Freyermuth S."/>
            <person name="Dobrinski K."/>
            <person name="Boller A."/>
            <person name="Fitzpatrick K."/>
            <person name="Thoma P."/>
            <person name="Moore J."/>
            <person name="Richardson P."/>
        </authorList>
    </citation>
    <scope>NUCLEOTIDE SEQUENCE</scope>
    <source>
        <strain evidence="4">XCL-2</strain>
    </source>
</reference>
<dbReference type="Pfam" id="PF00563">
    <property type="entry name" value="EAL"/>
    <property type="match status" value="1"/>
</dbReference>
<evidence type="ECO:0000313" key="4">
    <source>
        <dbReference type="EMBL" id="ABB41675.1"/>
    </source>
</evidence>
<dbReference type="CDD" id="cd01949">
    <property type="entry name" value="GGDEF"/>
    <property type="match status" value="1"/>
</dbReference>
<dbReference type="Gene3D" id="3.30.70.270">
    <property type="match status" value="1"/>
</dbReference>
<dbReference type="SMART" id="SM00052">
    <property type="entry name" value="EAL"/>
    <property type="match status" value="1"/>
</dbReference>
<dbReference type="SUPFAM" id="SSF141868">
    <property type="entry name" value="EAL domain-like"/>
    <property type="match status" value="1"/>
</dbReference>
<dbReference type="InterPro" id="IPR001633">
    <property type="entry name" value="EAL_dom"/>
</dbReference>
<dbReference type="Gene3D" id="3.20.20.450">
    <property type="entry name" value="EAL domain"/>
    <property type="match status" value="1"/>
</dbReference>
<dbReference type="InterPro" id="IPR043128">
    <property type="entry name" value="Rev_trsase/Diguanyl_cyclase"/>
</dbReference>
<dbReference type="InterPro" id="IPR035919">
    <property type="entry name" value="EAL_sf"/>
</dbReference>
<name>Q31GP8_HYDCU</name>
<evidence type="ECO:0000259" key="3">
    <source>
        <dbReference type="PROSITE" id="PS50887"/>
    </source>
</evidence>
<organism evidence="4">
    <name type="scientific">Hydrogenovibrio crunogenus (strain DSM 25203 / XCL-2)</name>
    <name type="common">Thiomicrospira crunogena</name>
    <dbReference type="NCBI Taxonomy" id="317025"/>
    <lineage>
        <taxon>Bacteria</taxon>
        <taxon>Pseudomonadati</taxon>
        <taxon>Pseudomonadota</taxon>
        <taxon>Gammaproteobacteria</taxon>
        <taxon>Thiotrichales</taxon>
        <taxon>Piscirickettsiaceae</taxon>
        <taxon>Hydrogenovibrio</taxon>
    </lineage>
</organism>
<keyword evidence="1" id="KW-0812">Transmembrane</keyword>
<proteinExistence type="predicted"/>
<feature type="transmembrane region" description="Helical" evidence="1">
    <location>
        <begin position="6"/>
        <end position="28"/>
    </location>
</feature>
<dbReference type="PANTHER" id="PTHR44757:SF2">
    <property type="entry name" value="BIOFILM ARCHITECTURE MAINTENANCE PROTEIN MBAA"/>
    <property type="match status" value="1"/>
</dbReference>
<gene>
    <name evidence="4" type="ordered locus">Tcr_1080</name>
</gene>
<protein>
    <submittedName>
        <fullName evidence="4">Diguanylate cyclase/phosphodiesterase</fullName>
    </submittedName>
</protein>
<dbReference type="InterPro" id="IPR000160">
    <property type="entry name" value="GGDEF_dom"/>
</dbReference>
<dbReference type="PROSITE" id="PS50887">
    <property type="entry name" value="GGDEF"/>
    <property type="match status" value="1"/>
</dbReference>
<dbReference type="PANTHER" id="PTHR44757">
    <property type="entry name" value="DIGUANYLATE CYCLASE DGCP"/>
    <property type="match status" value="1"/>
</dbReference>
<dbReference type="Pfam" id="PF00990">
    <property type="entry name" value="GGDEF"/>
    <property type="match status" value="1"/>
</dbReference>
<dbReference type="SMART" id="SM00267">
    <property type="entry name" value="GGDEF"/>
    <property type="match status" value="1"/>
</dbReference>
<feature type="transmembrane region" description="Helical" evidence="1">
    <location>
        <begin position="298"/>
        <end position="320"/>
    </location>
</feature>
<dbReference type="AlphaFoldDB" id="Q31GP8"/>
<dbReference type="eggNOG" id="COG5001">
    <property type="taxonomic scope" value="Bacteria"/>
</dbReference>
<evidence type="ECO:0000259" key="2">
    <source>
        <dbReference type="PROSITE" id="PS50883"/>
    </source>
</evidence>
<dbReference type="STRING" id="317025.Tcr_1080"/>
<dbReference type="KEGG" id="tcx:Tcr_1080"/>
<dbReference type="Gene3D" id="3.30.450.20">
    <property type="entry name" value="PAS domain"/>
    <property type="match status" value="1"/>
</dbReference>
<dbReference type="SUPFAM" id="SSF55073">
    <property type="entry name" value="Nucleotide cyclase"/>
    <property type="match status" value="1"/>
</dbReference>